<dbReference type="EMBL" id="PFSC01000146">
    <property type="protein sequence ID" value="PJC30442.1"/>
    <property type="molecule type" value="Genomic_DNA"/>
</dbReference>
<dbReference type="Proteomes" id="UP000231383">
    <property type="component" value="Unassembled WGS sequence"/>
</dbReference>
<reference evidence="3" key="1">
    <citation type="submission" date="2017-09" db="EMBL/GenBank/DDBJ databases">
        <title>Depth-based differentiation of microbial function through sediment-hosted aquifers and enrichment of novel symbionts in the deep terrestrial subsurface.</title>
        <authorList>
            <person name="Probst A.J."/>
            <person name="Ladd B."/>
            <person name="Jarett J.K."/>
            <person name="Geller-Mcgrath D.E."/>
            <person name="Sieber C.M.K."/>
            <person name="Emerson J.B."/>
            <person name="Anantharaman K."/>
            <person name="Thomas B.C."/>
            <person name="Malmstrom R."/>
            <person name="Stieglmeier M."/>
            <person name="Klingl A."/>
            <person name="Woyke T."/>
            <person name="Ryan C.M."/>
            <person name="Banfield J.F."/>
        </authorList>
    </citation>
    <scope>NUCLEOTIDE SEQUENCE [LARGE SCALE GENOMIC DNA]</scope>
</reference>
<evidence type="ECO:0000256" key="1">
    <source>
        <dbReference type="SAM" id="Coils"/>
    </source>
</evidence>
<dbReference type="Pfam" id="PF09903">
    <property type="entry name" value="DUF2130"/>
    <property type="match status" value="1"/>
</dbReference>
<evidence type="ECO:0000313" key="3">
    <source>
        <dbReference type="Proteomes" id="UP000231383"/>
    </source>
</evidence>
<name>A0A2M8EX50_9BACT</name>
<comment type="caution">
    <text evidence="2">The sequence shown here is derived from an EMBL/GenBank/DDBJ whole genome shotgun (WGS) entry which is preliminary data.</text>
</comment>
<dbReference type="AlphaFoldDB" id="A0A2M8EX50"/>
<sequence>MSDSIICPNCKKNIPLTEAISHQLDEKYKQEITRLKERNEQERERLIQLSKVRIQEEKEKTAKEVETNLKKKIKEEMELKLKDTENESNEVKEQNNKLQDQLLELAKGMRKLQNENRLKEIEMQKTFAEEQEKLRKEEQVRIEEEFKLKLREKDKKLEDVVKSNEDLRRKLEQGSQQMQGEVLELAIEELLKKEFPFDEIKEVPKGINGADIIQVVKNRGGRVCGQIVWETKRTKNWSNLWISKLKQDQRNVKAEIAVLISEALPDGIINFGMIDGVWVCGFAFISGVAFALRTQLLEVSIVKSVQKGQDSKMELLYDYVTSMEFRHRVEAIIEAFNNMQEEIEKERRWFALKWSREEKNLRKVLDTTMGMHGDLQSIMGKSISELKGIEMLSDGSKDEEAGKDDQETLL</sequence>
<organism evidence="2 3">
    <name type="scientific">Candidatus Roizmanbacteria bacterium CG_4_9_14_0_2_um_filter_39_13</name>
    <dbReference type="NCBI Taxonomy" id="1974839"/>
    <lineage>
        <taxon>Bacteria</taxon>
        <taxon>Candidatus Roizmaniibacteriota</taxon>
    </lineage>
</organism>
<dbReference type="InterPro" id="IPR019219">
    <property type="entry name" value="DUF2130"/>
</dbReference>
<keyword evidence="1" id="KW-0175">Coiled coil</keyword>
<accession>A0A2M8EX50</accession>
<evidence type="ECO:0000313" key="2">
    <source>
        <dbReference type="EMBL" id="PJC30442.1"/>
    </source>
</evidence>
<gene>
    <name evidence="2" type="ORF">CO051_05690</name>
</gene>
<feature type="coiled-coil region" evidence="1">
    <location>
        <begin position="25"/>
        <end position="177"/>
    </location>
</feature>
<protein>
    <submittedName>
        <fullName evidence="2">DUF2130 domain-containing protein</fullName>
    </submittedName>
</protein>
<proteinExistence type="predicted"/>